<evidence type="ECO:0000256" key="4">
    <source>
        <dbReference type="ARBA" id="ARBA00022679"/>
    </source>
</evidence>
<dbReference type="CDD" id="cd00082">
    <property type="entry name" value="HisKA"/>
    <property type="match status" value="1"/>
</dbReference>
<feature type="transmembrane region" description="Helical" evidence="8">
    <location>
        <begin position="12"/>
        <end position="34"/>
    </location>
</feature>
<dbReference type="InterPro" id="IPR003661">
    <property type="entry name" value="HisK_dim/P_dom"/>
</dbReference>
<keyword evidence="8" id="KW-1133">Transmembrane helix</keyword>
<evidence type="ECO:0000256" key="2">
    <source>
        <dbReference type="ARBA" id="ARBA00012438"/>
    </source>
</evidence>
<name>A0A5C5XA82_9PLAN</name>
<dbReference type="SMART" id="SM00091">
    <property type="entry name" value="PAS"/>
    <property type="match status" value="1"/>
</dbReference>
<dbReference type="AlphaFoldDB" id="A0A5C5XA82"/>
<dbReference type="Gene3D" id="3.30.565.10">
    <property type="entry name" value="Histidine kinase-like ATPase, C-terminal domain"/>
    <property type="match status" value="1"/>
</dbReference>
<dbReference type="InterPro" id="IPR000014">
    <property type="entry name" value="PAS"/>
</dbReference>
<evidence type="ECO:0000259" key="9">
    <source>
        <dbReference type="PROSITE" id="PS50109"/>
    </source>
</evidence>
<evidence type="ECO:0000256" key="7">
    <source>
        <dbReference type="ARBA" id="ARBA00023136"/>
    </source>
</evidence>
<dbReference type="SUPFAM" id="SSF55874">
    <property type="entry name" value="ATPase domain of HSP90 chaperone/DNA topoisomerase II/histidine kinase"/>
    <property type="match status" value="1"/>
</dbReference>
<dbReference type="InterPro" id="IPR050736">
    <property type="entry name" value="Sensor_HK_Regulatory"/>
</dbReference>
<reference evidence="11 12" key="1">
    <citation type="submission" date="2019-02" db="EMBL/GenBank/DDBJ databases">
        <title>Deep-cultivation of Planctomycetes and their phenomic and genomic characterization uncovers novel biology.</title>
        <authorList>
            <person name="Wiegand S."/>
            <person name="Jogler M."/>
            <person name="Boedeker C."/>
            <person name="Pinto D."/>
            <person name="Vollmers J."/>
            <person name="Rivas-Marin E."/>
            <person name="Kohn T."/>
            <person name="Peeters S.H."/>
            <person name="Heuer A."/>
            <person name="Rast P."/>
            <person name="Oberbeckmann S."/>
            <person name="Bunk B."/>
            <person name="Jeske O."/>
            <person name="Meyerdierks A."/>
            <person name="Storesund J.E."/>
            <person name="Kallscheuer N."/>
            <person name="Luecker S."/>
            <person name="Lage O.M."/>
            <person name="Pohl T."/>
            <person name="Merkel B.J."/>
            <person name="Hornburger P."/>
            <person name="Mueller R.-W."/>
            <person name="Bruemmer F."/>
            <person name="Labrenz M."/>
            <person name="Spormann A.M."/>
            <person name="Op Den Camp H."/>
            <person name="Overmann J."/>
            <person name="Amann R."/>
            <person name="Jetten M.S.M."/>
            <person name="Mascher T."/>
            <person name="Medema M.H."/>
            <person name="Devos D.P."/>
            <person name="Kaster A.-K."/>
            <person name="Ovreas L."/>
            <person name="Rohde M."/>
            <person name="Galperin M.Y."/>
            <person name="Jogler C."/>
        </authorList>
    </citation>
    <scope>NUCLEOTIDE SEQUENCE [LARGE SCALE GENOMIC DNA]</scope>
    <source>
        <strain evidence="11 12">Pan54</strain>
    </source>
</reference>
<dbReference type="Pfam" id="PF00512">
    <property type="entry name" value="HisKA"/>
    <property type="match status" value="1"/>
</dbReference>
<keyword evidence="8" id="KW-0812">Transmembrane</keyword>
<evidence type="ECO:0000256" key="3">
    <source>
        <dbReference type="ARBA" id="ARBA00022553"/>
    </source>
</evidence>
<gene>
    <name evidence="11" type="primary">phoR_1</name>
    <name evidence="11" type="ORF">Pan54_06370</name>
</gene>
<dbReference type="InterPro" id="IPR036097">
    <property type="entry name" value="HisK_dim/P_sf"/>
</dbReference>
<dbReference type="EC" id="2.7.13.3" evidence="2"/>
<keyword evidence="5" id="KW-0418">Kinase</keyword>
<evidence type="ECO:0000313" key="12">
    <source>
        <dbReference type="Proteomes" id="UP000316095"/>
    </source>
</evidence>
<dbReference type="SUPFAM" id="SSF47384">
    <property type="entry name" value="Homodimeric domain of signal transducing histidine kinase"/>
    <property type="match status" value="1"/>
</dbReference>
<dbReference type="InterPro" id="IPR035965">
    <property type="entry name" value="PAS-like_dom_sf"/>
</dbReference>
<keyword evidence="7 8" id="KW-0472">Membrane</keyword>
<dbReference type="FunFam" id="1.10.287.130:FF:000001">
    <property type="entry name" value="Two-component sensor histidine kinase"/>
    <property type="match status" value="1"/>
</dbReference>
<dbReference type="Gene3D" id="3.30.450.20">
    <property type="entry name" value="PAS domain"/>
    <property type="match status" value="1"/>
</dbReference>
<dbReference type="GO" id="GO:0000155">
    <property type="term" value="F:phosphorelay sensor kinase activity"/>
    <property type="evidence" value="ECO:0007669"/>
    <property type="project" value="InterPro"/>
</dbReference>
<dbReference type="PROSITE" id="PS50112">
    <property type="entry name" value="PAS"/>
    <property type="match status" value="1"/>
</dbReference>
<dbReference type="PROSITE" id="PS50109">
    <property type="entry name" value="HIS_KIN"/>
    <property type="match status" value="1"/>
</dbReference>
<dbReference type="InterPro" id="IPR004358">
    <property type="entry name" value="Sig_transdc_His_kin-like_C"/>
</dbReference>
<dbReference type="SMART" id="SM00387">
    <property type="entry name" value="HATPase_c"/>
    <property type="match status" value="1"/>
</dbReference>
<sequence>MERLVNDQSIAHYLRAIGLLTLLLSGTAVVLFFVESHEFWAIRLLVAAAICSLFLGFLTVVKKQNSASLPVEILNQLESYSSPEFQDKSTLNLVHWQDPHSQGWNTIVEEIRTFQALTALEARIDEKLSDHQSSDDTAVLDSLAEGVGVTDLNGHFTFVNSAFKAILNTEDTKLLNSSILDVLPSEISPKILDAIARSIPVTFESHTRTDEGTVFFRWSRRPRLDQHCEPNGHVWLIRDITQQKLAEKMREEFVSMATHELRTPLANINAYAETLTMADDIDIEQQKEFYNIIQSEATRLARFVDELLDISRMEAGSMSINCRITELDRLLKEICDKIQPEMNRKELDFSIEIPPKLPQIEVDKDAIVAALVNLLGNAVKYTPEGGNVCFTVLVEDNEIQFKVQDSGIGIAEEELPHVFEKFFRSDDGRVRGVNGSGLGLAFSHEVARLHQGRIDVSSELNQGSTFSLVLPLKIGVEA</sequence>
<evidence type="ECO:0000259" key="10">
    <source>
        <dbReference type="PROSITE" id="PS50112"/>
    </source>
</evidence>
<evidence type="ECO:0000256" key="8">
    <source>
        <dbReference type="SAM" id="Phobius"/>
    </source>
</evidence>
<feature type="domain" description="PAS" evidence="10">
    <location>
        <begin position="132"/>
        <end position="202"/>
    </location>
</feature>
<protein>
    <recommendedName>
        <fullName evidence="2">histidine kinase</fullName>
        <ecNumber evidence="2">2.7.13.3</ecNumber>
    </recommendedName>
</protein>
<organism evidence="11 12">
    <name type="scientific">Rubinisphaera italica</name>
    <dbReference type="NCBI Taxonomy" id="2527969"/>
    <lineage>
        <taxon>Bacteria</taxon>
        <taxon>Pseudomonadati</taxon>
        <taxon>Planctomycetota</taxon>
        <taxon>Planctomycetia</taxon>
        <taxon>Planctomycetales</taxon>
        <taxon>Planctomycetaceae</taxon>
        <taxon>Rubinisphaera</taxon>
    </lineage>
</organism>
<dbReference type="Gene3D" id="1.10.287.130">
    <property type="match status" value="1"/>
</dbReference>
<dbReference type="InterPro" id="IPR003594">
    <property type="entry name" value="HATPase_dom"/>
</dbReference>
<evidence type="ECO:0000256" key="6">
    <source>
        <dbReference type="ARBA" id="ARBA00023012"/>
    </source>
</evidence>
<comment type="catalytic activity">
    <reaction evidence="1">
        <text>ATP + protein L-histidine = ADP + protein N-phospho-L-histidine.</text>
        <dbReference type="EC" id="2.7.13.3"/>
    </reaction>
</comment>
<dbReference type="InterPro" id="IPR036890">
    <property type="entry name" value="HATPase_C_sf"/>
</dbReference>
<comment type="caution">
    <text evidence="11">The sequence shown here is derived from an EMBL/GenBank/DDBJ whole genome shotgun (WGS) entry which is preliminary data.</text>
</comment>
<dbReference type="FunFam" id="3.30.565.10:FF:000006">
    <property type="entry name" value="Sensor histidine kinase WalK"/>
    <property type="match status" value="1"/>
</dbReference>
<feature type="domain" description="Histidine kinase" evidence="9">
    <location>
        <begin position="256"/>
        <end position="474"/>
    </location>
</feature>
<proteinExistence type="predicted"/>
<dbReference type="OrthoDB" id="9813151at2"/>
<accession>A0A5C5XA82</accession>
<dbReference type="SMART" id="SM00388">
    <property type="entry name" value="HisKA"/>
    <property type="match status" value="1"/>
</dbReference>
<dbReference type="NCBIfam" id="TIGR00229">
    <property type="entry name" value="sensory_box"/>
    <property type="match status" value="1"/>
</dbReference>
<evidence type="ECO:0000256" key="5">
    <source>
        <dbReference type="ARBA" id="ARBA00022777"/>
    </source>
</evidence>
<dbReference type="PANTHER" id="PTHR43711">
    <property type="entry name" value="TWO-COMPONENT HISTIDINE KINASE"/>
    <property type="match status" value="1"/>
</dbReference>
<keyword evidence="6" id="KW-0902">Two-component regulatory system</keyword>
<dbReference type="Pfam" id="PF08448">
    <property type="entry name" value="PAS_4"/>
    <property type="match status" value="1"/>
</dbReference>
<dbReference type="Pfam" id="PF02518">
    <property type="entry name" value="HATPase_c"/>
    <property type="match status" value="1"/>
</dbReference>
<dbReference type="PRINTS" id="PR00344">
    <property type="entry name" value="BCTRLSENSOR"/>
</dbReference>
<feature type="transmembrane region" description="Helical" evidence="8">
    <location>
        <begin position="40"/>
        <end position="61"/>
    </location>
</feature>
<dbReference type="SUPFAM" id="SSF55785">
    <property type="entry name" value="PYP-like sensor domain (PAS domain)"/>
    <property type="match status" value="1"/>
</dbReference>
<keyword evidence="4 11" id="KW-0808">Transferase</keyword>
<dbReference type="InterPro" id="IPR013656">
    <property type="entry name" value="PAS_4"/>
</dbReference>
<evidence type="ECO:0000313" key="11">
    <source>
        <dbReference type="EMBL" id="TWT59926.1"/>
    </source>
</evidence>
<dbReference type="PANTHER" id="PTHR43711:SF1">
    <property type="entry name" value="HISTIDINE KINASE 1"/>
    <property type="match status" value="1"/>
</dbReference>
<dbReference type="Proteomes" id="UP000316095">
    <property type="component" value="Unassembled WGS sequence"/>
</dbReference>
<dbReference type="EMBL" id="SJPG01000001">
    <property type="protein sequence ID" value="TWT59926.1"/>
    <property type="molecule type" value="Genomic_DNA"/>
</dbReference>
<keyword evidence="3" id="KW-0597">Phosphoprotein</keyword>
<dbReference type="InterPro" id="IPR005467">
    <property type="entry name" value="His_kinase_dom"/>
</dbReference>
<dbReference type="CDD" id="cd00130">
    <property type="entry name" value="PAS"/>
    <property type="match status" value="1"/>
</dbReference>
<keyword evidence="12" id="KW-1185">Reference proteome</keyword>
<evidence type="ECO:0000256" key="1">
    <source>
        <dbReference type="ARBA" id="ARBA00000085"/>
    </source>
</evidence>